<comment type="caution">
    <text evidence="5">The sequence shown here is derived from an EMBL/GenBank/DDBJ whole genome shotgun (WGS) entry which is preliminary data.</text>
</comment>
<dbReference type="EMBL" id="JAATEP010000025">
    <property type="protein sequence ID" value="NJP93827.1"/>
    <property type="molecule type" value="Genomic_DNA"/>
</dbReference>
<dbReference type="InterPro" id="IPR036291">
    <property type="entry name" value="NAD(P)-bd_dom_sf"/>
</dbReference>
<reference evidence="5 6" key="1">
    <citation type="submission" date="2020-03" db="EMBL/GenBank/DDBJ databases">
        <title>WGS of actinomycetes isolated from Thailand.</title>
        <authorList>
            <person name="Thawai C."/>
        </authorList>
    </citation>
    <scope>NUCLEOTIDE SEQUENCE [LARGE SCALE GENOMIC DNA]</scope>
    <source>
        <strain evidence="5 6">FMUSA5-5</strain>
    </source>
</reference>
<evidence type="ECO:0000313" key="6">
    <source>
        <dbReference type="Proteomes" id="UP000696294"/>
    </source>
</evidence>
<feature type="region of interest" description="Disordered" evidence="3">
    <location>
        <begin position="1"/>
        <end position="44"/>
    </location>
</feature>
<feature type="domain" description="Ketoreductase" evidence="4">
    <location>
        <begin position="50"/>
        <end position="222"/>
    </location>
</feature>
<dbReference type="SMART" id="SM00822">
    <property type="entry name" value="PKS_KR"/>
    <property type="match status" value="1"/>
</dbReference>
<dbReference type="PANTHER" id="PTHR24321:SF14">
    <property type="entry name" value="SHORT-CHAIN TYPE DEHYDROGENASE_REDUCTASE BLR2146-RELATED"/>
    <property type="match status" value="1"/>
</dbReference>
<dbReference type="PROSITE" id="PS00061">
    <property type="entry name" value="ADH_SHORT"/>
    <property type="match status" value="1"/>
</dbReference>
<dbReference type="Gene3D" id="3.40.50.720">
    <property type="entry name" value="NAD(P)-binding Rossmann-like Domain"/>
    <property type="match status" value="1"/>
</dbReference>
<dbReference type="Pfam" id="PF13561">
    <property type="entry name" value="adh_short_C2"/>
    <property type="match status" value="1"/>
</dbReference>
<organism evidence="5 6">
    <name type="scientific">Nonomuraea composti</name>
    <dbReference type="NCBI Taxonomy" id="2720023"/>
    <lineage>
        <taxon>Bacteria</taxon>
        <taxon>Bacillati</taxon>
        <taxon>Actinomycetota</taxon>
        <taxon>Actinomycetes</taxon>
        <taxon>Streptosporangiales</taxon>
        <taxon>Streptosporangiaceae</taxon>
        <taxon>Nonomuraea</taxon>
    </lineage>
</organism>
<evidence type="ECO:0000256" key="1">
    <source>
        <dbReference type="ARBA" id="ARBA00006484"/>
    </source>
</evidence>
<accession>A0ABX1BAF1</accession>
<name>A0ABX1BAF1_9ACTN</name>
<keyword evidence="6" id="KW-1185">Reference proteome</keyword>
<dbReference type="SUPFAM" id="SSF51735">
    <property type="entry name" value="NAD(P)-binding Rossmann-fold domains"/>
    <property type="match status" value="1"/>
</dbReference>
<dbReference type="InterPro" id="IPR020904">
    <property type="entry name" value="Sc_DH/Rdtase_CS"/>
</dbReference>
<dbReference type="Proteomes" id="UP000696294">
    <property type="component" value="Unassembled WGS sequence"/>
</dbReference>
<evidence type="ECO:0000259" key="4">
    <source>
        <dbReference type="SMART" id="SM00822"/>
    </source>
</evidence>
<keyword evidence="2" id="KW-0560">Oxidoreductase</keyword>
<dbReference type="InterPro" id="IPR057326">
    <property type="entry name" value="KR_dom"/>
</dbReference>
<evidence type="ECO:0000256" key="2">
    <source>
        <dbReference type="ARBA" id="ARBA00023002"/>
    </source>
</evidence>
<comment type="similarity">
    <text evidence="1">Belongs to the short-chain dehydrogenases/reductases (SDR) family.</text>
</comment>
<protein>
    <submittedName>
        <fullName evidence="5">SDR family oxidoreductase</fullName>
    </submittedName>
</protein>
<sequence length="287" mass="28277">MAADPPRPAGGAAGGTAGGAPESPSGVPEAPRPGSGASEAADLGSGPTARGVLVAGGNSEIGLAIARAFAERGDRVAGIGLRPCADPVYDAFIVRDCAVPDEAGAAVAEAAHVLGRLDVLVLATAVMPVAPVVRTTDEQWRAAIGATLDAAFHLCRASLPRLAPGSAVVAVGSVNAFLAAPGVPAYAAAKGGLDAFVRQLALEYGPAGIRVNSVAPGLIGGDDLENAAEGYPLGRTGTPQDVAEAVAFLASPAAAFITGVVLPVDGGLSITSPAAYLRPDLRARFLP</sequence>
<gene>
    <name evidence="5" type="ORF">HCN51_31035</name>
</gene>
<dbReference type="PRINTS" id="PR00081">
    <property type="entry name" value="GDHRDH"/>
</dbReference>
<dbReference type="CDD" id="cd05233">
    <property type="entry name" value="SDR_c"/>
    <property type="match status" value="1"/>
</dbReference>
<proteinExistence type="inferred from homology"/>
<evidence type="ECO:0000313" key="5">
    <source>
        <dbReference type="EMBL" id="NJP93827.1"/>
    </source>
</evidence>
<dbReference type="PANTHER" id="PTHR24321">
    <property type="entry name" value="DEHYDROGENASES, SHORT CHAIN"/>
    <property type="match status" value="1"/>
</dbReference>
<evidence type="ECO:0000256" key="3">
    <source>
        <dbReference type="SAM" id="MobiDB-lite"/>
    </source>
</evidence>
<dbReference type="InterPro" id="IPR002347">
    <property type="entry name" value="SDR_fam"/>
</dbReference>